<sequence length="272" mass="31049">MQQADFDKLERHFFTSRREMANVVWSGPASELLETAQMSSLIGVYARLIKAPDPAPAATYFSGWLCGPALAVQYAMSVWNKAFDLSLNNLTVQLYAQDGYHRFSFMLNRWAEQDGPADEAARAEWRGRVLQDVYGNTVRPLLEAVSAAAGVNVSQLWGQLPARFQYERDGWLKETEQELLRRRIADDFRFLTEQLDPQVFGRTKNPLGVKLRLIEDPFDPDRQVSMKSACCLYYRTEGGRYCYTCPRLKEAERADMRARLRAEAALAKAKSE</sequence>
<keyword evidence="3" id="KW-1185">Reference proteome</keyword>
<dbReference type="Proteomes" id="UP001151071">
    <property type="component" value="Unassembled WGS sequence"/>
</dbReference>
<proteinExistence type="predicted"/>
<accession>A0A9X3Z4D6</accession>
<evidence type="ECO:0000313" key="3">
    <source>
        <dbReference type="Proteomes" id="UP001151071"/>
    </source>
</evidence>
<evidence type="ECO:0000313" key="2">
    <source>
        <dbReference type="EMBL" id="MDA5109594.1"/>
    </source>
</evidence>
<comment type="caution">
    <text evidence="2">The sequence shown here is derived from an EMBL/GenBank/DDBJ whole genome shotgun (WGS) entry which is preliminary data.</text>
</comment>
<name>A0A9X3Z4D6_9BACL</name>
<dbReference type="AlphaFoldDB" id="A0A9X3Z4D6"/>
<protein>
    <submittedName>
        <fullName evidence="2">(2Fe-2S)-binding protein</fullName>
    </submittedName>
</protein>
<dbReference type="Pfam" id="PF11575">
    <property type="entry name" value="FhuF_C"/>
    <property type="match status" value="1"/>
</dbReference>
<organism evidence="2 3">
    <name type="scientific">Brevibacillus thermoruber</name>
    <dbReference type="NCBI Taxonomy" id="33942"/>
    <lineage>
        <taxon>Bacteria</taxon>
        <taxon>Bacillati</taxon>
        <taxon>Bacillota</taxon>
        <taxon>Bacilli</taxon>
        <taxon>Bacillales</taxon>
        <taxon>Paenibacillaceae</taxon>
        <taxon>Brevibacillus</taxon>
    </lineage>
</organism>
<gene>
    <name evidence="2" type="ORF">O3V59_14610</name>
</gene>
<reference evidence="2" key="1">
    <citation type="submission" date="2022-12" db="EMBL/GenBank/DDBJ databases">
        <title>Draft genome sequence of the thermophilic strain Brevibacillus thermoruber HT42, isolated from Los Humeros, Puebla, Mexico, with biotechnological potential.</title>
        <authorList>
            <person name="Lara Sanchez J."/>
            <person name="Solis Palacios R."/>
            <person name="Bustos Baena A.S."/>
            <person name="Ruz Baez A.E."/>
            <person name="Espinosa Luna G."/>
            <person name="Oliart Ros R.M."/>
        </authorList>
    </citation>
    <scope>NUCLEOTIDE SEQUENCE</scope>
    <source>
        <strain evidence="2">HT42</strain>
    </source>
</reference>
<dbReference type="GO" id="GO:0051537">
    <property type="term" value="F:2 iron, 2 sulfur cluster binding"/>
    <property type="evidence" value="ECO:0007669"/>
    <property type="project" value="InterPro"/>
</dbReference>
<dbReference type="RefSeq" id="WP_051188072.1">
    <property type="nucleotide sequence ID" value="NZ_JAPYYP010000019.1"/>
</dbReference>
<dbReference type="EMBL" id="JAPYYP010000019">
    <property type="protein sequence ID" value="MDA5109594.1"/>
    <property type="molecule type" value="Genomic_DNA"/>
</dbReference>
<dbReference type="InterPro" id="IPR024726">
    <property type="entry name" value="FhuF_C"/>
</dbReference>
<feature type="domain" description="Ferric siderophore reductase C-terminal" evidence="1">
    <location>
        <begin position="230"/>
        <end position="247"/>
    </location>
</feature>
<evidence type="ECO:0000259" key="1">
    <source>
        <dbReference type="Pfam" id="PF11575"/>
    </source>
</evidence>